<dbReference type="GO" id="GO:0005960">
    <property type="term" value="C:glycine cleavage complex"/>
    <property type="evidence" value="ECO:0007669"/>
    <property type="project" value="InterPro"/>
</dbReference>
<dbReference type="GO" id="GO:0008168">
    <property type="term" value="F:methyltransferase activity"/>
    <property type="evidence" value="ECO:0007669"/>
    <property type="project" value="UniProtKB-KW"/>
</dbReference>
<dbReference type="EC" id="2.1.2.10" evidence="2 7"/>
<dbReference type="Gene3D" id="2.40.30.110">
    <property type="entry name" value="Aminomethyltransferase beta-barrel domains"/>
    <property type="match status" value="1"/>
</dbReference>
<gene>
    <name evidence="7 12" type="primary">gcvT</name>
    <name evidence="12" type="ORF">G3T36_15505</name>
</gene>
<evidence type="ECO:0000256" key="2">
    <source>
        <dbReference type="ARBA" id="ARBA00012616"/>
    </source>
</evidence>
<comment type="function">
    <text evidence="7">The glycine cleavage system catalyzes the degradation of glycine.</text>
</comment>
<dbReference type="GO" id="GO:0032259">
    <property type="term" value="P:methylation"/>
    <property type="evidence" value="ECO:0007669"/>
    <property type="project" value="UniProtKB-KW"/>
</dbReference>
<feature type="compositionally biased region" description="Low complexity" evidence="9">
    <location>
        <begin position="1"/>
        <end position="29"/>
    </location>
</feature>
<dbReference type="InterPro" id="IPR027266">
    <property type="entry name" value="TrmE/GcvT-like"/>
</dbReference>
<keyword evidence="3 7" id="KW-0032">Aminotransferase</keyword>
<evidence type="ECO:0000256" key="1">
    <source>
        <dbReference type="ARBA" id="ARBA00008609"/>
    </source>
</evidence>
<dbReference type="InterPro" id="IPR013977">
    <property type="entry name" value="GcvT_C"/>
</dbReference>
<protein>
    <recommendedName>
        <fullName evidence="2 7">Aminomethyltransferase</fullName>
        <ecNumber evidence="2 7">2.1.2.10</ecNumber>
    </recommendedName>
    <alternativeName>
        <fullName evidence="5 7">Glycine cleavage system T protein</fullName>
    </alternativeName>
</protein>
<keyword evidence="13" id="KW-1185">Reference proteome</keyword>
<name>A0A6L9Y1X4_9MICO</name>
<accession>A0A6L9Y1X4</accession>
<dbReference type="PIRSF" id="PIRSF006487">
    <property type="entry name" value="GcvT"/>
    <property type="match status" value="1"/>
</dbReference>
<feature type="domain" description="GCVT N-terminal" evidence="10">
    <location>
        <begin position="43"/>
        <end position="313"/>
    </location>
</feature>
<dbReference type="Proteomes" id="UP000474967">
    <property type="component" value="Unassembled WGS sequence"/>
</dbReference>
<comment type="catalytic activity">
    <reaction evidence="6 7">
        <text>N(6)-[(R)-S(8)-aminomethyldihydrolipoyl]-L-lysyl-[protein] + (6S)-5,6,7,8-tetrahydrofolate = N(6)-[(R)-dihydrolipoyl]-L-lysyl-[protein] + (6R)-5,10-methylene-5,6,7,8-tetrahydrofolate + NH4(+)</text>
        <dbReference type="Rhea" id="RHEA:16945"/>
        <dbReference type="Rhea" id="RHEA-COMP:10475"/>
        <dbReference type="Rhea" id="RHEA-COMP:10492"/>
        <dbReference type="ChEBI" id="CHEBI:15636"/>
        <dbReference type="ChEBI" id="CHEBI:28938"/>
        <dbReference type="ChEBI" id="CHEBI:57453"/>
        <dbReference type="ChEBI" id="CHEBI:83100"/>
        <dbReference type="ChEBI" id="CHEBI:83143"/>
        <dbReference type="EC" id="2.1.2.10"/>
    </reaction>
</comment>
<feature type="region of interest" description="Disordered" evidence="9">
    <location>
        <begin position="1"/>
        <end position="30"/>
    </location>
</feature>
<evidence type="ECO:0000256" key="6">
    <source>
        <dbReference type="ARBA" id="ARBA00047665"/>
    </source>
</evidence>
<dbReference type="InterPro" id="IPR006222">
    <property type="entry name" value="GCVT_N"/>
</dbReference>
<evidence type="ECO:0000256" key="4">
    <source>
        <dbReference type="ARBA" id="ARBA00022679"/>
    </source>
</evidence>
<dbReference type="SUPFAM" id="SSF101790">
    <property type="entry name" value="Aminomethyltransferase beta-barrel domain"/>
    <property type="match status" value="1"/>
</dbReference>
<dbReference type="Gene3D" id="4.10.1250.10">
    <property type="entry name" value="Aminomethyltransferase fragment"/>
    <property type="match status" value="1"/>
</dbReference>
<comment type="subunit">
    <text evidence="7">The glycine cleavage system is composed of four proteins: P, T, L and H.</text>
</comment>
<proteinExistence type="inferred from homology"/>
<dbReference type="EMBL" id="JAAGWY010000003">
    <property type="protein sequence ID" value="NEN07268.1"/>
    <property type="molecule type" value="Genomic_DNA"/>
</dbReference>
<keyword evidence="4 7" id="KW-0808">Transferase</keyword>
<evidence type="ECO:0000259" key="11">
    <source>
        <dbReference type="Pfam" id="PF08669"/>
    </source>
</evidence>
<dbReference type="AlphaFoldDB" id="A0A6L9Y1X4"/>
<dbReference type="Pfam" id="PF08669">
    <property type="entry name" value="GCV_T_C"/>
    <property type="match status" value="1"/>
</dbReference>
<dbReference type="InterPro" id="IPR022903">
    <property type="entry name" value="GcvT_bac"/>
</dbReference>
<dbReference type="Pfam" id="PF01571">
    <property type="entry name" value="GCV_T"/>
    <property type="match status" value="1"/>
</dbReference>
<dbReference type="GO" id="GO:0005829">
    <property type="term" value="C:cytosol"/>
    <property type="evidence" value="ECO:0007669"/>
    <property type="project" value="TreeGrafter"/>
</dbReference>
<evidence type="ECO:0000313" key="12">
    <source>
        <dbReference type="EMBL" id="NEN07268.1"/>
    </source>
</evidence>
<sequence>MTSHDTGASDTAASDTAASDTDATGADATGADKDTAAERLSPLHDAHVDAGASFTDFAGWQMPVRYSSDLAEHHAVRTAAGLFDLSHMGEIFVVGPEAAAALDYALAGKLSAIAVDQAKYSLLLSRSGGIVDDLVVYRTGDDRYMVVANASNRDIVAEELRDRTAPFDAEVFDESDEIALIAVQGPAAISVLAAVREFAVEGGPLDGDGFAERLDTLKYYWSFPATFDQHPVLVARTGYTGEDGFELYVSPDIARIVWDALLEAGSEQGLVPAGLASRDTLRLEAGMPLYGHELDLGTFPAQAGLGRVVNLAKETDFVGRAASEVGPDATAPVLVGLMGHGKRAARAGYPVFATDRVTDADETVGVVTSGALSPTIGVPIAMAYVAPSFARPGTELHVDVRGTRLGFTVTDLPFYSRKKN</sequence>
<dbReference type="InterPro" id="IPR006223">
    <property type="entry name" value="GcvT"/>
</dbReference>
<comment type="caution">
    <text evidence="12">The sequence shown here is derived from an EMBL/GenBank/DDBJ whole genome shotgun (WGS) entry which is preliminary data.</text>
</comment>
<dbReference type="RefSeq" id="WP_163290703.1">
    <property type="nucleotide sequence ID" value="NZ_JAAGWY010000003.1"/>
</dbReference>
<dbReference type="InterPro" id="IPR028896">
    <property type="entry name" value="GcvT/YgfZ/DmdA"/>
</dbReference>
<evidence type="ECO:0000256" key="7">
    <source>
        <dbReference type="HAMAP-Rule" id="MF_00259"/>
    </source>
</evidence>
<keyword evidence="12" id="KW-0489">Methyltransferase</keyword>
<feature type="binding site" evidence="8">
    <location>
        <position position="246"/>
    </location>
    <ligand>
        <name>substrate</name>
    </ligand>
</feature>
<evidence type="ECO:0000256" key="3">
    <source>
        <dbReference type="ARBA" id="ARBA00022576"/>
    </source>
</evidence>
<evidence type="ECO:0000256" key="5">
    <source>
        <dbReference type="ARBA" id="ARBA00031395"/>
    </source>
</evidence>
<organism evidence="12 13">
    <name type="scientific">Leifsonia tongyongensis</name>
    <dbReference type="NCBI Taxonomy" id="1268043"/>
    <lineage>
        <taxon>Bacteria</taxon>
        <taxon>Bacillati</taxon>
        <taxon>Actinomycetota</taxon>
        <taxon>Actinomycetes</taxon>
        <taxon>Micrococcales</taxon>
        <taxon>Microbacteriaceae</taxon>
        <taxon>Leifsonia</taxon>
    </lineage>
</organism>
<evidence type="ECO:0000256" key="8">
    <source>
        <dbReference type="PIRSR" id="PIRSR006487-1"/>
    </source>
</evidence>
<dbReference type="GO" id="GO:0004047">
    <property type="term" value="F:aminomethyltransferase activity"/>
    <property type="evidence" value="ECO:0007669"/>
    <property type="project" value="UniProtKB-UniRule"/>
</dbReference>
<reference evidence="12 13" key="1">
    <citation type="journal article" date="2014" name="J. Microbiol.">
        <title>Diaminobutyricibacter tongyongensis gen. nov., sp. nov. and Homoserinibacter gongjuensis gen. nov., sp. nov. belong to the family Microbacteriaceae.</title>
        <authorList>
            <person name="Kim S.J."/>
            <person name="Ahn J.H."/>
            <person name="Weon H.Y."/>
            <person name="Hamada M."/>
            <person name="Suzuki K."/>
            <person name="Kwon S.W."/>
        </authorList>
    </citation>
    <scope>NUCLEOTIDE SEQUENCE [LARGE SCALE GENOMIC DNA]</scope>
    <source>
        <strain evidence="12 13">NBRC 108724</strain>
    </source>
</reference>
<dbReference type="GO" id="GO:0019464">
    <property type="term" value="P:glycine decarboxylation via glycine cleavage system"/>
    <property type="evidence" value="ECO:0007669"/>
    <property type="project" value="UniProtKB-UniRule"/>
</dbReference>
<feature type="domain" description="Aminomethyltransferase C-terminal" evidence="11">
    <location>
        <begin position="334"/>
        <end position="415"/>
    </location>
</feature>
<dbReference type="HAMAP" id="MF_00259">
    <property type="entry name" value="GcvT"/>
    <property type="match status" value="1"/>
</dbReference>
<evidence type="ECO:0000313" key="13">
    <source>
        <dbReference type="Proteomes" id="UP000474967"/>
    </source>
</evidence>
<dbReference type="SUPFAM" id="SSF103025">
    <property type="entry name" value="Folate-binding domain"/>
    <property type="match status" value="1"/>
</dbReference>
<dbReference type="Gene3D" id="3.30.70.1400">
    <property type="entry name" value="Aminomethyltransferase beta-barrel domains"/>
    <property type="match status" value="1"/>
</dbReference>
<dbReference type="NCBIfam" id="TIGR00528">
    <property type="entry name" value="gcvT"/>
    <property type="match status" value="1"/>
</dbReference>
<dbReference type="GO" id="GO:0008483">
    <property type="term" value="F:transaminase activity"/>
    <property type="evidence" value="ECO:0007669"/>
    <property type="project" value="UniProtKB-KW"/>
</dbReference>
<dbReference type="Gene3D" id="3.30.1360.120">
    <property type="entry name" value="Probable tRNA modification gtpase trme, domain 1"/>
    <property type="match status" value="1"/>
</dbReference>
<dbReference type="NCBIfam" id="NF001567">
    <property type="entry name" value="PRK00389.1"/>
    <property type="match status" value="1"/>
</dbReference>
<dbReference type="PANTHER" id="PTHR43757:SF2">
    <property type="entry name" value="AMINOMETHYLTRANSFERASE, MITOCHONDRIAL"/>
    <property type="match status" value="1"/>
</dbReference>
<evidence type="ECO:0000256" key="9">
    <source>
        <dbReference type="SAM" id="MobiDB-lite"/>
    </source>
</evidence>
<dbReference type="PANTHER" id="PTHR43757">
    <property type="entry name" value="AMINOMETHYLTRANSFERASE"/>
    <property type="match status" value="1"/>
</dbReference>
<comment type="similarity">
    <text evidence="1 7">Belongs to the GcvT family.</text>
</comment>
<evidence type="ECO:0000259" key="10">
    <source>
        <dbReference type="Pfam" id="PF01571"/>
    </source>
</evidence>
<dbReference type="InterPro" id="IPR029043">
    <property type="entry name" value="GcvT/YgfZ_C"/>
</dbReference>